<sequence>MGLYSDKMMEQIRNIGQPRVTTQEAEQSGEGPDIGSLMEMLYYLGLFDQKPGGGGMPAGLPDFSLASPAGAPEGAPPFDPRNFNLSPFGRGGGGGGETTGTTSMPDLSALGLGGGMAPPPTEGLGGAGIGTPSPSGDPMADVMSMIQGLLPPGGGTPSPMGALAPPAPPAPPATPAVGSTIAGLPPEFLNTGITNMSDLLRLIKAFSG</sequence>
<feature type="compositionally biased region" description="Gly residues" evidence="1">
    <location>
        <begin position="89"/>
        <end position="98"/>
    </location>
</feature>
<name>A0A6M3X6L4_9ZZZZ</name>
<accession>A0A6M3X6L4</accession>
<gene>
    <name evidence="2" type="ORF">MM415B01616_0005</name>
    <name evidence="3" type="ORF">TM448A01097_0004</name>
</gene>
<dbReference type="EMBL" id="MT141283">
    <property type="protein sequence ID" value="QJA57606.1"/>
    <property type="molecule type" value="Genomic_DNA"/>
</dbReference>
<proteinExistence type="predicted"/>
<feature type="region of interest" description="Disordered" evidence="1">
    <location>
        <begin position="14"/>
        <end position="33"/>
    </location>
</feature>
<protein>
    <submittedName>
        <fullName evidence="3">Uncharacterized protein</fullName>
    </submittedName>
</protein>
<organism evidence="3">
    <name type="scientific">viral metagenome</name>
    <dbReference type="NCBI Taxonomy" id="1070528"/>
    <lineage>
        <taxon>unclassified sequences</taxon>
        <taxon>metagenomes</taxon>
        <taxon>organismal metagenomes</taxon>
    </lineage>
</organism>
<evidence type="ECO:0000256" key="1">
    <source>
        <dbReference type="SAM" id="MobiDB-lite"/>
    </source>
</evidence>
<dbReference type="EMBL" id="MT144099">
    <property type="protein sequence ID" value="QJH93371.1"/>
    <property type="molecule type" value="Genomic_DNA"/>
</dbReference>
<reference evidence="3" key="1">
    <citation type="submission" date="2020-03" db="EMBL/GenBank/DDBJ databases">
        <title>The deep terrestrial virosphere.</title>
        <authorList>
            <person name="Holmfeldt K."/>
            <person name="Nilsson E."/>
            <person name="Simone D."/>
            <person name="Lopez-Fernandez M."/>
            <person name="Wu X."/>
            <person name="de Brujin I."/>
            <person name="Lundin D."/>
            <person name="Andersson A."/>
            <person name="Bertilsson S."/>
            <person name="Dopson M."/>
        </authorList>
    </citation>
    <scope>NUCLEOTIDE SEQUENCE</scope>
    <source>
        <strain evidence="2">MM415B01616</strain>
        <strain evidence="3">TM448A01097</strain>
    </source>
</reference>
<dbReference type="AlphaFoldDB" id="A0A6M3X6L4"/>
<evidence type="ECO:0000313" key="2">
    <source>
        <dbReference type="EMBL" id="QJA57606.1"/>
    </source>
</evidence>
<evidence type="ECO:0000313" key="3">
    <source>
        <dbReference type="EMBL" id="QJH93371.1"/>
    </source>
</evidence>
<feature type="region of interest" description="Disordered" evidence="1">
    <location>
        <begin position="88"/>
        <end position="127"/>
    </location>
</feature>